<dbReference type="Gene3D" id="3.40.1010.10">
    <property type="entry name" value="Cobalt-precorrin-4 Transmethylase, Domain 1"/>
    <property type="match status" value="1"/>
</dbReference>
<dbReference type="Pfam" id="PF00590">
    <property type="entry name" value="TP_methylase"/>
    <property type="match status" value="1"/>
</dbReference>
<dbReference type="HAMAP" id="MF_01877">
    <property type="entry name" value="16SrRNA_methyltr_I"/>
    <property type="match status" value="1"/>
</dbReference>
<keyword evidence="4 6" id="KW-0808">Transferase</keyword>
<dbReference type="InterPro" id="IPR008189">
    <property type="entry name" value="rRNA_ssu_MeTfrase_I"/>
</dbReference>
<dbReference type="Proteomes" id="UP000076404">
    <property type="component" value="Chromosome"/>
</dbReference>
<evidence type="ECO:0000256" key="1">
    <source>
        <dbReference type="ARBA" id="ARBA00022490"/>
    </source>
</evidence>
<gene>
    <name evidence="6" type="primary">rsmI</name>
    <name evidence="8" type="ORF">GEMMAAP_07135</name>
</gene>
<dbReference type="STRING" id="1379270.GEMMAAP_07135"/>
<dbReference type="InterPro" id="IPR000878">
    <property type="entry name" value="4pyrrol_Mease"/>
</dbReference>
<dbReference type="PANTHER" id="PTHR46111:SF1">
    <property type="entry name" value="RIBOSOMAL RNA SMALL SUBUNIT METHYLTRANSFERASE I"/>
    <property type="match status" value="1"/>
</dbReference>
<evidence type="ECO:0000256" key="5">
    <source>
        <dbReference type="ARBA" id="ARBA00022691"/>
    </source>
</evidence>
<feature type="domain" description="Tetrapyrrole methylase" evidence="7">
    <location>
        <begin position="18"/>
        <end position="217"/>
    </location>
</feature>
<evidence type="ECO:0000256" key="4">
    <source>
        <dbReference type="ARBA" id="ARBA00022679"/>
    </source>
</evidence>
<dbReference type="InterPro" id="IPR018063">
    <property type="entry name" value="SAM_MeTrfase_RsmI_CS"/>
</dbReference>
<keyword evidence="9" id="KW-1185">Reference proteome</keyword>
<comment type="function">
    <text evidence="6">Catalyzes the 2'-O-methylation of the ribose of cytidine 1402 (C1402) in 16S rRNA.</text>
</comment>
<sequence length="286" mass="30398">MAGRAAELWPQAITPGALHVVSTPIGHLGDITLRALAVLREAAVICCEDTRHARPLLDRYGIGTSTLALHEHNEASMIPRLLDRLRAGEGVALISDAGTPLVSDPGARLVDAAISAGLRVVPIPGASATLAALVACGLTPHPFTVLGFLDRKGKERENALAMAVRLPHAVVLFESPNRLVDTLRDLAVLAGTGRAVAVARELTKHFEEIKRGTLEEVAAYYEAVPPRGEIVIVLAGATAAEPTEDGLRATADALRAEGFRPRDIVRMLMDEHGASRNLAYRLAHDT</sequence>
<accession>A0A143BQ98</accession>
<dbReference type="PANTHER" id="PTHR46111">
    <property type="entry name" value="RIBOSOMAL RNA SMALL SUBUNIT METHYLTRANSFERASE I"/>
    <property type="match status" value="1"/>
</dbReference>
<dbReference type="PIRSF" id="PIRSF005917">
    <property type="entry name" value="MTase_YraL"/>
    <property type="match status" value="1"/>
</dbReference>
<dbReference type="eggNOG" id="COG0313">
    <property type="taxonomic scope" value="Bacteria"/>
</dbReference>
<dbReference type="AlphaFoldDB" id="A0A143BQ98"/>
<keyword evidence="5 6" id="KW-0949">S-adenosyl-L-methionine</keyword>
<dbReference type="FunFam" id="3.30.950.10:FF:000002">
    <property type="entry name" value="Ribosomal RNA small subunit methyltransferase I"/>
    <property type="match status" value="1"/>
</dbReference>
<comment type="catalytic activity">
    <reaction evidence="6">
        <text>cytidine(1402) in 16S rRNA + S-adenosyl-L-methionine = 2'-O-methylcytidine(1402) in 16S rRNA + S-adenosyl-L-homocysteine + H(+)</text>
        <dbReference type="Rhea" id="RHEA:42924"/>
        <dbReference type="Rhea" id="RHEA-COMP:10285"/>
        <dbReference type="Rhea" id="RHEA-COMP:10286"/>
        <dbReference type="ChEBI" id="CHEBI:15378"/>
        <dbReference type="ChEBI" id="CHEBI:57856"/>
        <dbReference type="ChEBI" id="CHEBI:59789"/>
        <dbReference type="ChEBI" id="CHEBI:74495"/>
        <dbReference type="ChEBI" id="CHEBI:82748"/>
        <dbReference type="EC" id="2.1.1.198"/>
    </reaction>
</comment>
<dbReference type="EMBL" id="CP011454">
    <property type="protein sequence ID" value="AMW06641.1"/>
    <property type="molecule type" value="Genomic_DNA"/>
</dbReference>
<evidence type="ECO:0000313" key="9">
    <source>
        <dbReference type="Proteomes" id="UP000076404"/>
    </source>
</evidence>
<evidence type="ECO:0000256" key="3">
    <source>
        <dbReference type="ARBA" id="ARBA00022603"/>
    </source>
</evidence>
<organism evidence="8 9">
    <name type="scientific">Gemmatimonas phototrophica</name>
    <dbReference type="NCBI Taxonomy" id="1379270"/>
    <lineage>
        <taxon>Bacteria</taxon>
        <taxon>Pseudomonadati</taxon>
        <taxon>Gemmatimonadota</taxon>
        <taxon>Gemmatimonadia</taxon>
        <taxon>Gemmatimonadales</taxon>
        <taxon>Gemmatimonadaceae</taxon>
        <taxon>Gemmatimonas</taxon>
    </lineage>
</organism>
<evidence type="ECO:0000259" key="7">
    <source>
        <dbReference type="Pfam" id="PF00590"/>
    </source>
</evidence>
<proteinExistence type="inferred from homology"/>
<dbReference type="CDD" id="cd11648">
    <property type="entry name" value="RsmI"/>
    <property type="match status" value="1"/>
</dbReference>
<dbReference type="PROSITE" id="PS01296">
    <property type="entry name" value="RSMI"/>
    <property type="match status" value="1"/>
</dbReference>
<dbReference type="InterPro" id="IPR014776">
    <property type="entry name" value="4pyrrole_Mease_sub2"/>
</dbReference>
<dbReference type="FunFam" id="3.40.1010.10:FF:000007">
    <property type="entry name" value="Ribosomal RNA small subunit methyltransferase I"/>
    <property type="match status" value="1"/>
</dbReference>
<comment type="subcellular location">
    <subcellularLocation>
        <location evidence="6">Cytoplasm</location>
    </subcellularLocation>
</comment>
<evidence type="ECO:0000256" key="6">
    <source>
        <dbReference type="HAMAP-Rule" id="MF_01877"/>
    </source>
</evidence>
<dbReference type="Gene3D" id="3.30.950.10">
    <property type="entry name" value="Methyltransferase, Cobalt-precorrin-4 Transmethylase, Domain 2"/>
    <property type="match status" value="1"/>
</dbReference>
<dbReference type="GO" id="GO:0070677">
    <property type="term" value="F:rRNA (cytosine-2'-O-)-methyltransferase activity"/>
    <property type="evidence" value="ECO:0007669"/>
    <property type="project" value="UniProtKB-UniRule"/>
</dbReference>
<dbReference type="InterPro" id="IPR035996">
    <property type="entry name" value="4pyrrol_Methylase_sf"/>
</dbReference>
<dbReference type="EC" id="2.1.1.198" evidence="6"/>
<reference evidence="8 9" key="1">
    <citation type="journal article" date="2014" name="Proc. Natl. Acad. Sci. U.S.A.">
        <title>Functional type 2 photosynthetic reaction centers found in the rare bacterial phylum Gemmatimonadetes.</title>
        <authorList>
            <person name="Zeng Y."/>
            <person name="Feng F."/>
            <person name="Medova H."/>
            <person name="Dean J."/>
            <person name="Koblizek M."/>
        </authorList>
    </citation>
    <scope>NUCLEOTIDE SEQUENCE [LARGE SCALE GENOMIC DNA]</scope>
    <source>
        <strain evidence="8 9">AP64</strain>
    </source>
</reference>
<dbReference type="NCBIfam" id="TIGR00096">
    <property type="entry name" value="16S rRNA (cytidine(1402)-2'-O)-methyltransferase"/>
    <property type="match status" value="1"/>
</dbReference>
<keyword evidence="1 6" id="KW-0963">Cytoplasm</keyword>
<evidence type="ECO:0000313" key="8">
    <source>
        <dbReference type="EMBL" id="AMW06641.1"/>
    </source>
</evidence>
<keyword evidence="3 6" id="KW-0489">Methyltransferase</keyword>
<dbReference type="GO" id="GO:0005737">
    <property type="term" value="C:cytoplasm"/>
    <property type="evidence" value="ECO:0007669"/>
    <property type="project" value="UniProtKB-SubCell"/>
</dbReference>
<dbReference type="SUPFAM" id="SSF53790">
    <property type="entry name" value="Tetrapyrrole methylase"/>
    <property type="match status" value="1"/>
</dbReference>
<comment type="similarity">
    <text evidence="6">Belongs to the methyltransferase superfamily. RsmI family.</text>
</comment>
<protein>
    <recommendedName>
        <fullName evidence="6">Ribosomal RNA small subunit methyltransferase I</fullName>
        <ecNumber evidence="6">2.1.1.198</ecNumber>
    </recommendedName>
    <alternativeName>
        <fullName evidence="6">16S rRNA 2'-O-ribose C1402 methyltransferase</fullName>
    </alternativeName>
    <alternativeName>
        <fullName evidence="6">rRNA (cytidine-2'-O-)-methyltransferase RsmI</fullName>
    </alternativeName>
</protein>
<keyword evidence="2 6" id="KW-0698">rRNA processing</keyword>
<dbReference type="InterPro" id="IPR014777">
    <property type="entry name" value="4pyrrole_Mease_sub1"/>
</dbReference>
<name>A0A143BQ98_9BACT</name>
<reference evidence="8 9" key="2">
    <citation type="journal article" date="2016" name="Environ. Microbiol. Rep.">
        <title>Metagenomic evidence for the presence of phototrophic Gemmatimonadetes bacteria in diverse environments.</title>
        <authorList>
            <person name="Zeng Y."/>
            <person name="Baumbach J."/>
            <person name="Barbosa E.G."/>
            <person name="Azevedo V."/>
            <person name="Zhang C."/>
            <person name="Koblizek M."/>
        </authorList>
    </citation>
    <scope>NUCLEOTIDE SEQUENCE [LARGE SCALE GENOMIC DNA]</scope>
    <source>
        <strain evidence="8 9">AP64</strain>
    </source>
</reference>
<evidence type="ECO:0000256" key="2">
    <source>
        <dbReference type="ARBA" id="ARBA00022552"/>
    </source>
</evidence>
<dbReference type="KEGG" id="gph:GEMMAAP_07135"/>